<accession>A0A1I4HBF5</accession>
<dbReference type="OrthoDB" id="9782655at2"/>
<dbReference type="SUPFAM" id="SSF46894">
    <property type="entry name" value="C-terminal effector domain of the bipartite response regulators"/>
    <property type="match status" value="1"/>
</dbReference>
<dbReference type="PANTHER" id="PTHR44688:SF16">
    <property type="entry name" value="DNA-BINDING TRANSCRIPTIONAL ACTIVATOR DEVR_DOSR"/>
    <property type="match status" value="1"/>
</dbReference>
<dbReference type="GO" id="GO:0000160">
    <property type="term" value="P:phosphorelay signal transduction system"/>
    <property type="evidence" value="ECO:0007669"/>
    <property type="project" value="InterPro"/>
</dbReference>
<dbReference type="Gene3D" id="3.40.50.2300">
    <property type="match status" value="1"/>
</dbReference>
<feature type="domain" description="Response regulatory" evidence="6">
    <location>
        <begin position="11"/>
        <end position="125"/>
    </location>
</feature>
<evidence type="ECO:0000313" key="7">
    <source>
        <dbReference type="EMBL" id="SFL38786.1"/>
    </source>
</evidence>
<gene>
    <name evidence="7" type="ORF">SAMN04488125_11410</name>
</gene>
<name>A0A1I4HBF5_9HYPH</name>
<dbReference type="PRINTS" id="PR00038">
    <property type="entry name" value="HTHLUXR"/>
</dbReference>
<dbReference type="Pfam" id="PF00072">
    <property type="entry name" value="Response_reg"/>
    <property type="match status" value="1"/>
</dbReference>
<dbReference type="Gene3D" id="1.10.10.10">
    <property type="entry name" value="Winged helix-like DNA-binding domain superfamily/Winged helix DNA-binding domain"/>
    <property type="match status" value="1"/>
</dbReference>
<dbReference type="AlphaFoldDB" id="A0A1I4HBF5"/>
<proteinExistence type="predicted"/>
<evidence type="ECO:0000256" key="3">
    <source>
        <dbReference type="ARBA" id="ARBA00023163"/>
    </source>
</evidence>
<feature type="modified residue" description="4-aspartylphosphate" evidence="4">
    <location>
        <position position="60"/>
    </location>
</feature>
<dbReference type="InterPro" id="IPR011006">
    <property type="entry name" value="CheY-like_superfamily"/>
</dbReference>
<dbReference type="InterPro" id="IPR036388">
    <property type="entry name" value="WH-like_DNA-bd_sf"/>
</dbReference>
<evidence type="ECO:0000313" key="8">
    <source>
        <dbReference type="Proteomes" id="UP000198804"/>
    </source>
</evidence>
<dbReference type="PANTHER" id="PTHR44688">
    <property type="entry name" value="DNA-BINDING TRANSCRIPTIONAL ACTIVATOR DEVR_DOSR"/>
    <property type="match status" value="1"/>
</dbReference>
<keyword evidence="2" id="KW-0238">DNA-binding</keyword>
<feature type="domain" description="HTH luxR-type" evidence="5">
    <location>
        <begin position="140"/>
        <end position="205"/>
    </location>
</feature>
<dbReference type="SUPFAM" id="SSF52172">
    <property type="entry name" value="CheY-like"/>
    <property type="match status" value="1"/>
</dbReference>
<evidence type="ECO:0000256" key="4">
    <source>
        <dbReference type="PROSITE-ProRule" id="PRU00169"/>
    </source>
</evidence>
<protein>
    <submittedName>
        <fullName evidence="7">Two component transcriptional regulator, LuxR family</fullName>
    </submittedName>
</protein>
<dbReference type="EMBL" id="FOSV01000014">
    <property type="protein sequence ID" value="SFL38786.1"/>
    <property type="molecule type" value="Genomic_DNA"/>
</dbReference>
<evidence type="ECO:0000256" key="1">
    <source>
        <dbReference type="ARBA" id="ARBA00023015"/>
    </source>
</evidence>
<evidence type="ECO:0000259" key="6">
    <source>
        <dbReference type="PROSITE" id="PS50110"/>
    </source>
</evidence>
<keyword evidence="1" id="KW-0805">Transcription regulation</keyword>
<dbReference type="STRING" id="414703.SAMN04488125_11410"/>
<dbReference type="Pfam" id="PF00196">
    <property type="entry name" value="GerE"/>
    <property type="match status" value="1"/>
</dbReference>
<evidence type="ECO:0000259" key="5">
    <source>
        <dbReference type="PROSITE" id="PS50043"/>
    </source>
</evidence>
<sequence length="207" mass="22269">MGEGNVDPRWIVHLVDDSAAMRATAAAVLEAAGFVVREHATAAGLLAEPALPQADCILTDLRMPRIDGLELLVRLRSAGSTVPVVVMTGHGEVSMAVRAMKLGACDFIEKPFPPETLIQAMRSAVREAGTPSNASRRALAAERLARLTDRERQVLERILAGRTHRETGEALGISPRTVEVFRARIMAKTQCETLQDLVRTGLEAGLG</sequence>
<dbReference type="InterPro" id="IPR000792">
    <property type="entry name" value="Tscrpt_reg_LuxR_C"/>
</dbReference>
<dbReference type="InterPro" id="IPR001789">
    <property type="entry name" value="Sig_transdc_resp-reg_receiver"/>
</dbReference>
<dbReference type="GO" id="GO:0006355">
    <property type="term" value="P:regulation of DNA-templated transcription"/>
    <property type="evidence" value="ECO:0007669"/>
    <property type="project" value="InterPro"/>
</dbReference>
<keyword evidence="4" id="KW-0597">Phosphoprotein</keyword>
<keyword evidence="3" id="KW-0804">Transcription</keyword>
<organism evidence="7 8">
    <name type="scientific">Methylorubrum salsuginis</name>
    <dbReference type="NCBI Taxonomy" id="414703"/>
    <lineage>
        <taxon>Bacteria</taxon>
        <taxon>Pseudomonadati</taxon>
        <taxon>Pseudomonadota</taxon>
        <taxon>Alphaproteobacteria</taxon>
        <taxon>Hyphomicrobiales</taxon>
        <taxon>Methylobacteriaceae</taxon>
        <taxon>Methylorubrum</taxon>
    </lineage>
</organism>
<keyword evidence="8" id="KW-1185">Reference proteome</keyword>
<evidence type="ECO:0000256" key="2">
    <source>
        <dbReference type="ARBA" id="ARBA00023125"/>
    </source>
</evidence>
<dbReference type="SMART" id="SM00421">
    <property type="entry name" value="HTH_LUXR"/>
    <property type="match status" value="1"/>
</dbReference>
<dbReference type="PROSITE" id="PS50043">
    <property type="entry name" value="HTH_LUXR_2"/>
    <property type="match status" value="1"/>
</dbReference>
<dbReference type="SMART" id="SM00448">
    <property type="entry name" value="REC"/>
    <property type="match status" value="1"/>
</dbReference>
<dbReference type="PROSITE" id="PS50110">
    <property type="entry name" value="RESPONSE_REGULATORY"/>
    <property type="match status" value="1"/>
</dbReference>
<dbReference type="CDD" id="cd06170">
    <property type="entry name" value="LuxR_C_like"/>
    <property type="match status" value="1"/>
</dbReference>
<dbReference type="Proteomes" id="UP000198804">
    <property type="component" value="Unassembled WGS sequence"/>
</dbReference>
<dbReference type="InterPro" id="IPR016032">
    <property type="entry name" value="Sig_transdc_resp-reg_C-effctor"/>
</dbReference>
<dbReference type="GO" id="GO:0003677">
    <property type="term" value="F:DNA binding"/>
    <property type="evidence" value="ECO:0007669"/>
    <property type="project" value="UniProtKB-KW"/>
</dbReference>
<reference evidence="8" key="1">
    <citation type="submission" date="2016-10" db="EMBL/GenBank/DDBJ databases">
        <authorList>
            <person name="Varghese N."/>
            <person name="Submissions S."/>
        </authorList>
    </citation>
    <scope>NUCLEOTIDE SEQUENCE [LARGE SCALE GENOMIC DNA]</scope>
    <source>
        <strain evidence="8">CGMCC 1.6474</strain>
    </source>
</reference>
<dbReference type="RefSeq" id="WP_091948524.1">
    <property type="nucleotide sequence ID" value="NZ_FOSV01000014.1"/>
</dbReference>